<dbReference type="Proteomes" id="UP000324479">
    <property type="component" value="Unassembled WGS sequence"/>
</dbReference>
<dbReference type="Pfam" id="PF03965">
    <property type="entry name" value="Penicillinase_R"/>
    <property type="match status" value="1"/>
</dbReference>
<reference evidence="5 6" key="1">
    <citation type="submission" date="2019-08" db="EMBL/GenBank/DDBJ databases">
        <authorList>
            <person name="Dhanesh K."/>
            <person name="Kumar G."/>
            <person name="Sasikala C."/>
            <person name="Venkata Ramana C."/>
        </authorList>
    </citation>
    <scope>NUCLEOTIDE SEQUENCE [LARGE SCALE GENOMIC DNA]</scope>
    <source>
        <strain evidence="5 6">JC645</strain>
    </source>
</reference>
<dbReference type="InterPro" id="IPR036388">
    <property type="entry name" value="WH-like_DNA-bd_sf"/>
</dbReference>
<evidence type="ECO:0000313" key="5">
    <source>
        <dbReference type="EMBL" id="KAA5547108.1"/>
    </source>
</evidence>
<keyword evidence="4" id="KW-0804">Transcription</keyword>
<dbReference type="AlphaFoldDB" id="A0A5M6DHT8"/>
<sequence>MTNTLVLTLFSARCVLQTDLSRREREILEIIYRLGECTANEIVGALNDDVANATVRTQLRSLESKGAVNHRRVGKRYVYRPAVPRKSAAASALRRVLDVFFAGSVEDALAAHLADPKTELTGDEIKRLRKLLNAHSRGEKR</sequence>
<protein>
    <submittedName>
        <fullName evidence="5">BlaI/MecI/CopY family transcriptional regulator</fullName>
    </submittedName>
</protein>
<keyword evidence="6" id="KW-1185">Reference proteome</keyword>
<dbReference type="InterPro" id="IPR011991">
    <property type="entry name" value="ArsR-like_HTH"/>
</dbReference>
<evidence type="ECO:0000256" key="3">
    <source>
        <dbReference type="ARBA" id="ARBA00023125"/>
    </source>
</evidence>
<accession>A0A5M6DHT8</accession>
<keyword evidence="3" id="KW-0238">DNA-binding</keyword>
<dbReference type="PIRSF" id="PIRSF019455">
    <property type="entry name" value="CopR_AtkY"/>
    <property type="match status" value="1"/>
</dbReference>
<dbReference type="GO" id="GO:0003677">
    <property type="term" value="F:DNA binding"/>
    <property type="evidence" value="ECO:0007669"/>
    <property type="project" value="UniProtKB-KW"/>
</dbReference>
<evidence type="ECO:0000256" key="4">
    <source>
        <dbReference type="ARBA" id="ARBA00023163"/>
    </source>
</evidence>
<evidence type="ECO:0000256" key="2">
    <source>
        <dbReference type="ARBA" id="ARBA00023015"/>
    </source>
</evidence>
<gene>
    <name evidence="5" type="ORF">FYK55_01440</name>
</gene>
<keyword evidence="2" id="KW-0805">Transcription regulation</keyword>
<dbReference type="EMBL" id="VWOX01000001">
    <property type="protein sequence ID" value="KAA5547108.1"/>
    <property type="molecule type" value="Genomic_DNA"/>
</dbReference>
<organism evidence="5 6">
    <name type="scientific">Roseiconus nitratireducens</name>
    <dbReference type="NCBI Taxonomy" id="2605748"/>
    <lineage>
        <taxon>Bacteria</taxon>
        <taxon>Pseudomonadati</taxon>
        <taxon>Planctomycetota</taxon>
        <taxon>Planctomycetia</taxon>
        <taxon>Pirellulales</taxon>
        <taxon>Pirellulaceae</taxon>
        <taxon>Roseiconus</taxon>
    </lineage>
</organism>
<dbReference type="InterPro" id="IPR036390">
    <property type="entry name" value="WH_DNA-bd_sf"/>
</dbReference>
<dbReference type="InterPro" id="IPR005650">
    <property type="entry name" value="BlaI_family"/>
</dbReference>
<proteinExistence type="inferred from homology"/>
<dbReference type="CDD" id="cd00090">
    <property type="entry name" value="HTH_ARSR"/>
    <property type="match status" value="1"/>
</dbReference>
<dbReference type="SUPFAM" id="SSF46785">
    <property type="entry name" value="Winged helix' DNA-binding domain"/>
    <property type="match status" value="1"/>
</dbReference>
<dbReference type="GO" id="GO:0045892">
    <property type="term" value="P:negative regulation of DNA-templated transcription"/>
    <property type="evidence" value="ECO:0007669"/>
    <property type="project" value="InterPro"/>
</dbReference>
<comment type="caution">
    <text evidence="5">The sequence shown here is derived from an EMBL/GenBank/DDBJ whole genome shotgun (WGS) entry which is preliminary data.</text>
</comment>
<evidence type="ECO:0000313" key="6">
    <source>
        <dbReference type="Proteomes" id="UP000324479"/>
    </source>
</evidence>
<name>A0A5M6DHT8_9BACT</name>
<dbReference type="Gene3D" id="1.10.10.10">
    <property type="entry name" value="Winged helix-like DNA-binding domain superfamily/Winged helix DNA-binding domain"/>
    <property type="match status" value="1"/>
</dbReference>
<comment type="similarity">
    <text evidence="1">Belongs to the BlaI transcriptional regulatory family.</text>
</comment>
<evidence type="ECO:0000256" key="1">
    <source>
        <dbReference type="ARBA" id="ARBA00011046"/>
    </source>
</evidence>